<dbReference type="InterPro" id="IPR001304">
    <property type="entry name" value="C-type_lectin-like"/>
</dbReference>
<feature type="domain" description="C-type lectin" evidence="1">
    <location>
        <begin position="74"/>
        <end position="154"/>
    </location>
</feature>
<dbReference type="InterPro" id="IPR016187">
    <property type="entry name" value="CTDL_fold"/>
</dbReference>
<name>A0ABD0JM17_9CAEN</name>
<keyword evidence="3" id="KW-1185">Reference proteome</keyword>
<evidence type="ECO:0000259" key="1">
    <source>
        <dbReference type="PROSITE" id="PS50041"/>
    </source>
</evidence>
<dbReference type="Pfam" id="PF00059">
    <property type="entry name" value="Lectin_C"/>
    <property type="match status" value="1"/>
</dbReference>
<accession>A0ABD0JM17</accession>
<dbReference type="Proteomes" id="UP001519460">
    <property type="component" value="Unassembled WGS sequence"/>
</dbReference>
<sequence length="154" mass="17472">MPSFRFSLNPDDLVTYSWNEKCVSIGTEEFPWKWNSTDCDSTFYPVCKMSPSDSAVLIRPEDTGLHLIEVKLDFNSAEAECENRGGHLVSIHDEETRNRTVELCRPAVSAGACGCWIGLMVFENEANNKWTDDSPFGEYRDCNRSSCKIKQQNC</sequence>
<comment type="caution">
    <text evidence="2">The sequence shown here is derived from an EMBL/GenBank/DDBJ whole genome shotgun (WGS) entry which is preliminary data.</text>
</comment>
<evidence type="ECO:0000313" key="3">
    <source>
        <dbReference type="Proteomes" id="UP001519460"/>
    </source>
</evidence>
<dbReference type="PROSITE" id="PS50041">
    <property type="entry name" value="C_TYPE_LECTIN_2"/>
    <property type="match status" value="1"/>
</dbReference>
<proteinExistence type="predicted"/>
<organism evidence="2 3">
    <name type="scientific">Batillaria attramentaria</name>
    <dbReference type="NCBI Taxonomy" id="370345"/>
    <lineage>
        <taxon>Eukaryota</taxon>
        <taxon>Metazoa</taxon>
        <taxon>Spiralia</taxon>
        <taxon>Lophotrochozoa</taxon>
        <taxon>Mollusca</taxon>
        <taxon>Gastropoda</taxon>
        <taxon>Caenogastropoda</taxon>
        <taxon>Sorbeoconcha</taxon>
        <taxon>Cerithioidea</taxon>
        <taxon>Batillariidae</taxon>
        <taxon>Batillaria</taxon>
    </lineage>
</organism>
<dbReference type="SUPFAM" id="SSF56436">
    <property type="entry name" value="C-type lectin-like"/>
    <property type="match status" value="2"/>
</dbReference>
<evidence type="ECO:0000313" key="2">
    <source>
        <dbReference type="EMBL" id="KAK7475696.1"/>
    </source>
</evidence>
<protein>
    <recommendedName>
        <fullName evidence="1">C-type lectin domain-containing protein</fullName>
    </recommendedName>
</protein>
<dbReference type="AlphaFoldDB" id="A0ABD0JM17"/>
<dbReference type="EMBL" id="JACVVK020000397">
    <property type="protein sequence ID" value="KAK7475696.1"/>
    <property type="molecule type" value="Genomic_DNA"/>
</dbReference>
<reference evidence="2 3" key="1">
    <citation type="journal article" date="2023" name="Sci. Data">
        <title>Genome assembly of the Korean intertidal mud-creeper Batillaria attramentaria.</title>
        <authorList>
            <person name="Patra A.K."/>
            <person name="Ho P.T."/>
            <person name="Jun S."/>
            <person name="Lee S.J."/>
            <person name="Kim Y."/>
            <person name="Won Y.J."/>
        </authorList>
    </citation>
    <scope>NUCLEOTIDE SEQUENCE [LARGE SCALE GENOMIC DNA]</scope>
    <source>
        <strain evidence="2">Wonlab-2016</strain>
    </source>
</reference>
<dbReference type="InterPro" id="IPR016186">
    <property type="entry name" value="C-type_lectin-like/link_sf"/>
</dbReference>
<gene>
    <name evidence="2" type="ORF">BaRGS_00033067</name>
</gene>
<dbReference type="Gene3D" id="3.10.100.10">
    <property type="entry name" value="Mannose-Binding Protein A, subunit A"/>
    <property type="match status" value="1"/>
</dbReference>
<dbReference type="CDD" id="cd00037">
    <property type="entry name" value="CLECT"/>
    <property type="match status" value="1"/>
</dbReference>